<gene>
    <name evidence="2" type="ORF">GGR05_000391</name>
</gene>
<dbReference type="RefSeq" id="WP_090958637.1">
    <property type="nucleotide sequence ID" value="NZ_FOOA01000001.1"/>
</dbReference>
<feature type="compositionally biased region" description="Basic and acidic residues" evidence="1">
    <location>
        <begin position="99"/>
        <end position="108"/>
    </location>
</feature>
<dbReference type="OrthoDB" id="5292295at2"/>
<dbReference type="EMBL" id="JACIDO010000001">
    <property type="protein sequence ID" value="MBB3934280.1"/>
    <property type="molecule type" value="Genomic_DNA"/>
</dbReference>
<dbReference type="AlphaFoldDB" id="A0A7W6BQ88"/>
<organism evidence="2 3">
    <name type="scientific">Aureimonas phyllosphaerae</name>
    <dbReference type="NCBI Taxonomy" id="1166078"/>
    <lineage>
        <taxon>Bacteria</taxon>
        <taxon>Pseudomonadati</taxon>
        <taxon>Pseudomonadota</taxon>
        <taxon>Alphaproteobacteria</taxon>
        <taxon>Hyphomicrobiales</taxon>
        <taxon>Aurantimonadaceae</taxon>
        <taxon>Aureimonas</taxon>
    </lineage>
</organism>
<dbReference type="Proteomes" id="UP000531216">
    <property type="component" value="Unassembled WGS sequence"/>
</dbReference>
<proteinExistence type="predicted"/>
<evidence type="ECO:0008006" key="4">
    <source>
        <dbReference type="Google" id="ProtNLM"/>
    </source>
</evidence>
<feature type="region of interest" description="Disordered" evidence="1">
    <location>
        <begin position="74"/>
        <end position="108"/>
    </location>
</feature>
<sequence length="108" mass="11882">MKPAKHVHHSTPHRGNPALFWDRTRWVGLCQTHHNADAQQIERRGYASRVDASGLPTDPNHPFNRATPVEIAAARPQGRGESKVSASRGSGPVGEFETELVRPTEGSR</sequence>
<evidence type="ECO:0000313" key="2">
    <source>
        <dbReference type="EMBL" id="MBB3934280.1"/>
    </source>
</evidence>
<reference evidence="2 3" key="1">
    <citation type="submission" date="2020-08" db="EMBL/GenBank/DDBJ databases">
        <title>Genomic Encyclopedia of Type Strains, Phase IV (KMG-IV): sequencing the most valuable type-strain genomes for metagenomic binning, comparative biology and taxonomic classification.</title>
        <authorList>
            <person name="Goeker M."/>
        </authorList>
    </citation>
    <scope>NUCLEOTIDE SEQUENCE [LARGE SCALE GENOMIC DNA]</scope>
    <source>
        <strain evidence="2 3">DSM 25024</strain>
    </source>
</reference>
<evidence type="ECO:0000256" key="1">
    <source>
        <dbReference type="SAM" id="MobiDB-lite"/>
    </source>
</evidence>
<accession>A0A7W6BQ88</accession>
<comment type="caution">
    <text evidence="2">The sequence shown here is derived from an EMBL/GenBank/DDBJ whole genome shotgun (WGS) entry which is preliminary data.</text>
</comment>
<protein>
    <recommendedName>
        <fullName evidence="4">HNH endonuclease</fullName>
    </recommendedName>
</protein>
<evidence type="ECO:0000313" key="3">
    <source>
        <dbReference type="Proteomes" id="UP000531216"/>
    </source>
</evidence>
<keyword evidence="3" id="KW-1185">Reference proteome</keyword>
<name>A0A7W6BQ88_9HYPH</name>